<evidence type="ECO:0000259" key="10">
    <source>
        <dbReference type="PROSITE" id="PS51123"/>
    </source>
</evidence>
<accession>A0A1M7MJ99</accession>
<dbReference type="STRING" id="1120996.SAMN02746066_03866"/>
<evidence type="ECO:0000313" key="11">
    <source>
        <dbReference type="EMBL" id="SHM91026.1"/>
    </source>
</evidence>
<dbReference type="OrthoDB" id="9815217at2"/>
<dbReference type="InterPro" id="IPR036737">
    <property type="entry name" value="OmpA-like_sf"/>
</dbReference>
<evidence type="ECO:0000256" key="9">
    <source>
        <dbReference type="SAM" id="Phobius"/>
    </source>
</evidence>
<dbReference type="AlphaFoldDB" id="A0A1M7MJ99"/>
<feature type="domain" description="OmpA-like" evidence="10">
    <location>
        <begin position="147"/>
        <end position="268"/>
    </location>
</feature>
<dbReference type="InterPro" id="IPR025713">
    <property type="entry name" value="MotB-like_N_dom"/>
</dbReference>
<dbReference type="GO" id="GO:0005886">
    <property type="term" value="C:plasma membrane"/>
    <property type="evidence" value="ECO:0007669"/>
    <property type="project" value="UniProtKB-SubCell"/>
</dbReference>
<evidence type="ECO:0000256" key="8">
    <source>
        <dbReference type="SAM" id="MobiDB-lite"/>
    </source>
</evidence>
<evidence type="ECO:0000256" key="3">
    <source>
        <dbReference type="ARBA" id="ARBA00022475"/>
    </source>
</evidence>
<dbReference type="InterPro" id="IPR006665">
    <property type="entry name" value="OmpA-like"/>
</dbReference>
<dbReference type="SUPFAM" id="SSF103088">
    <property type="entry name" value="OmpA-like"/>
    <property type="match status" value="1"/>
</dbReference>
<comment type="similarity">
    <text evidence="2">Belongs to the MotB family.</text>
</comment>
<name>A0A1M7MJ99_9FIRM</name>
<evidence type="ECO:0000256" key="5">
    <source>
        <dbReference type="ARBA" id="ARBA00022989"/>
    </source>
</evidence>
<sequence length="269" mass="29128">MKMQKKHEGNSERWLLTYSDLITLLMILFVLLYAISNVNQDKYDKLADSLSESLGNGSNGSLSGSVSVLPGGLSVLLGGGDVLPGGNSEESNDTGNTPDINNEGGSNITDQSQNTSTKEQMQDLNDDINKIITENDLGKDISTNNYEGGLVITFPSSVFFDSGNAVLKDTMKRALDIIAVKLNEIDNDILVKGFTDNIPIKDSVFSSNWQLSAFRAANVVQYLVENAQVDGTRLMAVGCGENDPVASNDTVKGRNKNRRIEMIILANEN</sequence>
<keyword evidence="3" id="KW-1003">Cell membrane</keyword>
<reference evidence="11 12" key="1">
    <citation type="submission" date="2016-11" db="EMBL/GenBank/DDBJ databases">
        <authorList>
            <person name="Jaros S."/>
            <person name="Januszkiewicz K."/>
            <person name="Wedrychowicz H."/>
        </authorList>
    </citation>
    <scope>NUCLEOTIDE SEQUENCE [LARGE SCALE GENOMIC DNA]</scope>
    <source>
        <strain evidence="11 12">DSM 15930</strain>
    </source>
</reference>
<evidence type="ECO:0000256" key="7">
    <source>
        <dbReference type="PROSITE-ProRule" id="PRU00473"/>
    </source>
</evidence>
<evidence type="ECO:0000256" key="1">
    <source>
        <dbReference type="ARBA" id="ARBA00004162"/>
    </source>
</evidence>
<comment type="subcellular location">
    <subcellularLocation>
        <location evidence="1">Cell membrane</location>
        <topology evidence="1">Single-pass membrane protein</topology>
    </subcellularLocation>
</comment>
<proteinExistence type="inferred from homology"/>
<keyword evidence="6 7" id="KW-0472">Membrane</keyword>
<dbReference type="CDD" id="cd07185">
    <property type="entry name" value="OmpA_C-like"/>
    <property type="match status" value="1"/>
</dbReference>
<dbReference type="InterPro" id="IPR050330">
    <property type="entry name" value="Bact_OuterMem_StrucFunc"/>
</dbReference>
<dbReference type="PROSITE" id="PS51123">
    <property type="entry name" value="OMPA_2"/>
    <property type="match status" value="1"/>
</dbReference>
<dbReference type="Gene3D" id="3.30.1330.60">
    <property type="entry name" value="OmpA-like domain"/>
    <property type="match status" value="1"/>
</dbReference>
<keyword evidence="4 9" id="KW-0812">Transmembrane</keyword>
<keyword evidence="5 9" id="KW-1133">Transmembrane helix</keyword>
<gene>
    <name evidence="11" type="ORF">SAMN02746066_03866</name>
</gene>
<dbReference type="EMBL" id="FRCP01000021">
    <property type="protein sequence ID" value="SHM91026.1"/>
    <property type="molecule type" value="Genomic_DNA"/>
</dbReference>
<feature type="compositionally biased region" description="Polar residues" evidence="8">
    <location>
        <begin position="93"/>
        <end position="121"/>
    </location>
</feature>
<feature type="region of interest" description="Disordered" evidence="8">
    <location>
        <begin position="80"/>
        <end position="121"/>
    </location>
</feature>
<keyword evidence="12" id="KW-1185">Reference proteome</keyword>
<evidence type="ECO:0000313" key="12">
    <source>
        <dbReference type="Proteomes" id="UP000184038"/>
    </source>
</evidence>
<organism evidence="11 12">
    <name type="scientific">Anaerosporobacter mobilis DSM 15930</name>
    <dbReference type="NCBI Taxonomy" id="1120996"/>
    <lineage>
        <taxon>Bacteria</taxon>
        <taxon>Bacillati</taxon>
        <taxon>Bacillota</taxon>
        <taxon>Clostridia</taxon>
        <taxon>Lachnospirales</taxon>
        <taxon>Lachnospiraceae</taxon>
        <taxon>Anaerosporobacter</taxon>
    </lineage>
</organism>
<evidence type="ECO:0000256" key="2">
    <source>
        <dbReference type="ARBA" id="ARBA00008914"/>
    </source>
</evidence>
<dbReference type="PANTHER" id="PTHR30329">
    <property type="entry name" value="STATOR ELEMENT OF FLAGELLAR MOTOR COMPLEX"/>
    <property type="match status" value="1"/>
</dbReference>
<dbReference type="Proteomes" id="UP000184038">
    <property type="component" value="Unassembled WGS sequence"/>
</dbReference>
<evidence type="ECO:0000256" key="4">
    <source>
        <dbReference type="ARBA" id="ARBA00022692"/>
    </source>
</evidence>
<protein>
    <submittedName>
        <fullName evidence="11">Chemotaxis protein MotB</fullName>
    </submittedName>
</protein>
<evidence type="ECO:0000256" key="6">
    <source>
        <dbReference type="ARBA" id="ARBA00023136"/>
    </source>
</evidence>
<dbReference type="RefSeq" id="WP_084139380.1">
    <property type="nucleotide sequence ID" value="NZ_FRCP01000021.1"/>
</dbReference>
<dbReference type="Pfam" id="PF00691">
    <property type="entry name" value="OmpA"/>
    <property type="match status" value="1"/>
</dbReference>
<dbReference type="PANTHER" id="PTHR30329:SF21">
    <property type="entry name" value="LIPOPROTEIN YIAD-RELATED"/>
    <property type="match status" value="1"/>
</dbReference>
<feature type="transmembrane region" description="Helical" evidence="9">
    <location>
        <begin position="15"/>
        <end position="35"/>
    </location>
</feature>
<dbReference type="Pfam" id="PF13677">
    <property type="entry name" value="MotB_plug"/>
    <property type="match status" value="1"/>
</dbReference>